<gene>
    <name evidence="1" type="ORF">W7K_19230</name>
</gene>
<sequence length="342" mass="37045">MTTAVRTGLTDLVADAQRYLRRILPGLASAVHPLASLHAIPHATASRYHLAGLMLYGETPAMLAVAREPGESSTRVIQDVRCLRSAANALVLYVSPYLTPTQRRFLVENHIDFVVPHTQLFAPSLAIEFRDDPDHEKKAISLLPSAQAVLIHVLLSGQSRWWSPREISAAAGYTSMTASRLSAELVGRGLVERSTGGRERFLKLAGNRDEVWARAQPFLRSPILKEVDVCWGPTAEALRDAGHPAPTAGLDALADTSPPAIGGTRALHIDAWRLLGALPMPGPDCVQSARLQIWAYPPAFTSIGDVVDPLSLYLSLQGKRGHDAEALEQRVEQALSGNTYPA</sequence>
<dbReference type="SUPFAM" id="SSF46785">
    <property type="entry name" value="Winged helix' DNA-binding domain"/>
    <property type="match status" value="1"/>
</dbReference>
<dbReference type="InterPro" id="IPR036388">
    <property type="entry name" value="WH-like_DNA-bd_sf"/>
</dbReference>
<dbReference type="InterPro" id="IPR036390">
    <property type="entry name" value="WH_DNA-bd_sf"/>
</dbReference>
<protein>
    <submittedName>
        <fullName evidence="1">Uncharacterized protein</fullName>
    </submittedName>
</protein>
<name>A0A0L8A667_9GAMM</name>
<proteinExistence type="predicted"/>
<accession>A0A0L8A667</accession>
<comment type="caution">
    <text evidence="1">The sequence shown here is derived from an EMBL/GenBank/DDBJ whole genome shotgun (WGS) entry which is preliminary data.</text>
</comment>
<dbReference type="OrthoDB" id="8453791at2"/>
<dbReference type="AlphaFoldDB" id="A0A0L8A667"/>
<dbReference type="EMBL" id="AJLO02000041">
    <property type="protein sequence ID" value="KOE97716.1"/>
    <property type="molecule type" value="Genomic_DNA"/>
</dbReference>
<evidence type="ECO:0000313" key="2">
    <source>
        <dbReference type="Proteomes" id="UP000036890"/>
    </source>
</evidence>
<reference evidence="1 2" key="1">
    <citation type="journal article" date="2012" name="J. Bacteriol.">
        <title>Genome sequence of a novel nicotine-degrading strain, Pseudomonas geniculata N1.</title>
        <authorList>
            <person name="Tang H."/>
            <person name="Yu H."/>
            <person name="Tai C."/>
            <person name="Huang K."/>
            <person name="Liu Y."/>
            <person name="Wang L."/>
            <person name="Yao Y."/>
            <person name="Wu G."/>
            <person name="Xu P."/>
        </authorList>
    </citation>
    <scope>NUCLEOTIDE SEQUENCE [LARGE SCALE GENOMIC DNA]</scope>
    <source>
        <strain evidence="1 2">N1</strain>
    </source>
</reference>
<dbReference type="Gene3D" id="1.10.10.10">
    <property type="entry name" value="Winged helix-like DNA-binding domain superfamily/Winged helix DNA-binding domain"/>
    <property type="match status" value="1"/>
</dbReference>
<evidence type="ECO:0000313" key="1">
    <source>
        <dbReference type="EMBL" id="KOE97716.1"/>
    </source>
</evidence>
<dbReference type="Proteomes" id="UP000036890">
    <property type="component" value="Unassembled WGS sequence"/>
</dbReference>
<organism evidence="1 2">
    <name type="scientific">Stenotrophomonas geniculata N1</name>
    <dbReference type="NCBI Taxonomy" id="1167641"/>
    <lineage>
        <taxon>Bacteria</taxon>
        <taxon>Pseudomonadati</taxon>
        <taxon>Pseudomonadota</taxon>
        <taxon>Gammaproteobacteria</taxon>
        <taxon>Lysobacterales</taxon>
        <taxon>Lysobacteraceae</taxon>
        <taxon>Stenotrophomonas</taxon>
    </lineage>
</organism>
<dbReference type="RefSeq" id="WP_010481256.1">
    <property type="nucleotide sequence ID" value="NZ_AJLO02000041.1"/>
</dbReference>